<proteinExistence type="predicted"/>
<evidence type="ECO:0000256" key="5">
    <source>
        <dbReference type="ARBA" id="ARBA00023277"/>
    </source>
</evidence>
<name>A0A1I1ZY47_9ACTN</name>
<evidence type="ECO:0000256" key="2">
    <source>
        <dbReference type="ARBA" id="ARBA00022526"/>
    </source>
</evidence>
<dbReference type="SUPFAM" id="SSF55347">
    <property type="entry name" value="Glyceraldehyde-3-phosphate dehydrogenase-like, C-terminal domain"/>
    <property type="match status" value="1"/>
</dbReference>
<keyword evidence="2" id="KW-0313">Glucose metabolism</keyword>
<dbReference type="GO" id="GO:0050661">
    <property type="term" value="F:NADP binding"/>
    <property type="evidence" value="ECO:0007669"/>
    <property type="project" value="InterPro"/>
</dbReference>
<protein>
    <submittedName>
        <fullName evidence="8">Glucose-6-phosphate 1-dehydrogenase</fullName>
    </submittedName>
</protein>
<dbReference type="Gene3D" id="3.30.360.10">
    <property type="entry name" value="Dihydrodipicolinate Reductase, domain 2"/>
    <property type="match status" value="1"/>
</dbReference>
<evidence type="ECO:0000259" key="6">
    <source>
        <dbReference type="Pfam" id="PF00479"/>
    </source>
</evidence>
<dbReference type="GO" id="GO:0004345">
    <property type="term" value="F:glucose-6-phosphate dehydrogenase activity"/>
    <property type="evidence" value="ECO:0007669"/>
    <property type="project" value="InterPro"/>
</dbReference>
<keyword evidence="5" id="KW-0119">Carbohydrate metabolism</keyword>
<keyword evidence="4" id="KW-0560">Oxidoreductase</keyword>
<feature type="domain" description="Glucose-6-phosphate dehydrogenase NAD-binding" evidence="6">
    <location>
        <begin position="7"/>
        <end position="169"/>
    </location>
</feature>
<dbReference type="RefSeq" id="WP_093609224.1">
    <property type="nucleotide sequence ID" value="NZ_BOMT01000011.1"/>
</dbReference>
<keyword evidence="3" id="KW-0521">NADP</keyword>
<feature type="domain" description="Glucose-6-phosphate dehydrogenase C-terminal" evidence="7">
    <location>
        <begin position="173"/>
        <end position="446"/>
    </location>
</feature>
<evidence type="ECO:0000313" key="9">
    <source>
        <dbReference type="Proteomes" id="UP000199645"/>
    </source>
</evidence>
<dbReference type="PANTHER" id="PTHR23429:SF0">
    <property type="entry name" value="GLUCOSE-6-PHOSPHATE 1-DEHYDROGENASE"/>
    <property type="match status" value="1"/>
</dbReference>
<dbReference type="Pfam" id="PF02781">
    <property type="entry name" value="G6PD_C"/>
    <property type="match status" value="1"/>
</dbReference>
<comment type="pathway">
    <text evidence="1">Carbohydrate degradation; pentose phosphate pathway; D-ribulose 5-phosphate from D-glucose 6-phosphate (oxidative stage): step 1/3.</text>
</comment>
<dbReference type="InterPro" id="IPR036291">
    <property type="entry name" value="NAD(P)-bd_dom_sf"/>
</dbReference>
<dbReference type="Proteomes" id="UP000199645">
    <property type="component" value="Unassembled WGS sequence"/>
</dbReference>
<dbReference type="PANTHER" id="PTHR23429">
    <property type="entry name" value="GLUCOSE-6-PHOSPHATE 1-DEHYDROGENASE G6PD"/>
    <property type="match status" value="1"/>
</dbReference>
<dbReference type="AlphaFoldDB" id="A0A1I1ZY47"/>
<dbReference type="NCBIfam" id="NF009492">
    <property type="entry name" value="PRK12853.1-3"/>
    <property type="match status" value="1"/>
</dbReference>
<dbReference type="EMBL" id="FONV01000001">
    <property type="protein sequence ID" value="SFE36536.1"/>
    <property type="molecule type" value="Genomic_DNA"/>
</dbReference>
<dbReference type="GO" id="GO:0005829">
    <property type="term" value="C:cytosol"/>
    <property type="evidence" value="ECO:0007669"/>
    <property type="project" value="TreeGrafter"/>
</dbReference>
<dbReference type="Pfam" id="PF00479">
    <property type="entry name" value="G6PD_N"/>
    <property type="match status" value="1"/>
</dbReference>
<sequence>MTDQTLIILGASGDLTARLLLPGLGALLTAGHVPGLTLIGAATDDWDDARWRQRVHDSFGEAGPAAVDVAGRARWITADVTHTDDLRRLLGEARGPAVIFFALPPAVTAKACEALLGVELPPGTRLVLEKPFGTGSAAAAELNALLTRLVPEERVHRVDHFLGKSTVLNILGLRFANRIFEPVLDATHVESVEIVFDENLALEGRAGYYDKAGALADMIQSHLLQILALLTMEAPFTLAAAEFRDRKADVLRATRLWDDPATSSLRARYTAGDLDGRKLPDYADEPGVDPSRGTETLAEIVLAVDTWRWAGVPFRLRSGKAVGDSRKEAVITFKRPPRVPDGLRGCDQQDRLRIGFGPDHLALDFNINGPGDPFELDPVTLGADFGQGDLPAYGEVLRGVFADDPTLSVRADTAEQCWRIVEPVIDAWHSGAVPLREYPAGSSGPTLPLPL</sequence>
<evidence type="ECO:0000259" key="7">
    <source>
        <dbReference type="Pfam" id="PF02781"/>
    </source>
</evidence>
<dbReference type="Gene3D" id="3.40.50.720">
    <property type="entry name" value="NAD(P)-binding Rossmann-like Domain"/>
    <property type="match status" value="1"/>
</dbReference>
<evidence type="ECO:0000256" key="1">
    <source>
        <dbReference type="ARBA" id="ARBA00004937"/>
    </source>
</evidence>
<gene>
    <name evidence="8" type="ORF">SAMN05421541_101375</name>
</gene>
<dbReference type="GO" id="GO:0009051">
    <property type="term" value="P:pentose-phosphate shunt, oxidative branch"/>
    <property type="evidence" value="ECO:0007669"/>
    <property type="project" value="TreeGrafter"/>
</dbReference>
<dbReference type="SUPFAM" id="SSF51735">
    <property type="entry name" value="NAD(P)-binding Rossmann-fold domains"/>
    <property type="match status" value="1"/>
</dbReference>
<dbReference type="InterPro" id="IPR001282">
    <property type="entry name" value="G6P_DH"/>
</dbReference>
<accession>A0A1I1ZY47</accession>
<dbReference type="STRING" id="35752.SAMN05421541_101375"/>
<dbReference type="GO" id="GO:0006006">
    <property type="term" value="P:glucose metabolic process"/>
    <property type="evidence" value="ECO:0007669"/>
    <property type="project" value="UniProtKB-KW"/>
</dbReference>
<evidence type="ECO:0000256" key="4">
    <source>
        <dbReference type="ARBA" id="ARBA00023002"/>
    </source>
</evidence>
<dbReference type="InterPro" id="IPR022674">
    <property type="entry name" value="G6P_DH_NAD-bd"/>
</dbReference>
<keyword evidence="9" id="KW-1185">Reference proteome</keyword>
<evidence type="ECO:0000313" key="8">
    <source>
        <dbReference type="EMBL" id="SFE36536.1"/>
    </source>
</evidence>
<dbReference type="OrthoDB" id="9802739at2"/>
<evidence type="ECO:0000256" key="3">
    <source>
        <dbReference type="ARBA" id="ARBA00022857"/>
    </source>
</evidence>
<dbReference type="PRINTS" id="PR00079">
    <property type="entry name" value="G6PDHDRGNASE"/>
</dbReference>
<organism evidence="8 9">
    <name type="scientific">Actinoplanes philippinensis</name>
    <dbReference type="NCBI Taxonomy" id="35752"/>
    <lineage>
        <taxon>Bacteria</taxon>
        <taxon>Bacillati</taxon>
        <taxon>Actinomycetota</taxon>
        <taxon>Actinomycetes</taxon>
        <taxon>Micromonosporales</taxon>
        <taxon>Micromonosporaceae</taxon>
        <taxon>Actinoplanes</taxon>
    </lineage>
</organism>
<dbReference type="PIRSF" id="PIRSF000110">
    <property type="entry name" value="G6PD"/>
    <property type="match status" value="1"/>
</dbReference>
<dbReference type="InterPro" id="IPR022675">
    <property type="entry name" value="G6P_DH_C"/>
</dbReference>
<reference evidence="8 9" key="1">
    <citation type="submission" date="2016-10" db="EMBL/GenBank/DDBJ databases">
        <authorList>
            <person name="de Groot N.N."/>
        </authorList>
    </citation>
    <scope>NUCLEOTIDE SEQUENCE [LARGE SCALE GENOMIC DNA]</scope>
    <source>
        <strain evidence="8 9">DSM 43019</strain>
    </source>
</reference>